<keyword evidence="1" id="KW-1133">Transmembrane helix</keyword>
<dbReference type="Proteomes" id="UP000193566">
    <property type="component" value="Unassembled WGS sequence"/>
</dbReference>
<feature type="transmembrane region" description="Helical" evidence="1">
    <location>
        <begin position="29"/>
        <end position="47"/>
    </location>
</feature>
<keyword evidence="1" id="KW-0812">Transmembrane</keyword>
<gene>
    <name evidence="2" type="ORF">SAMN02745947_05540</name>
</gene>
<feature type="transmembrane region" description="Helical" evidence="1">
    <location>
        <begin position="59"/>
        <end position="80"/>
    </location>
</feature>
<evidence type="ECO:0008006" key="4">
    <source>
        <dbReference type="Google" id="ProtNLM"/>
    </source>
</evidence>
<organism evidence="2 3">
    <name type="scientific">Rhodococcus rhodochrous J3</name>
    <dbReference type="NCBI Taxonomy" id="903528"/>
    <lineage>
        <taxon>Bacteria</taxon>
        <taxon>Bacillati</taxon>
        <taxon>Actinomycetota</taxon>
        <taxon>Actinomycetes</taxon>
        <taxon>Mycobacteriales</taxon>
        <taxon>Nocardiaceae</taxon>
        <taxon>Rhodococcus</taxon>
    </lineage>
</organism>
<keyword evidence="3" id="KW-1185">Reference proteome</keyword>
<evidence type="ECO:0000313" key="2">
    <source>
        <dbReference type="EMBL" id="SMG59968.1"/>
    </source>
</evidence>
<comment type="caution">
    <text evidence="2">The sequence shown here is derived from an EMBL/GenBank/DDBJ whole genome shotgun (WGS) entry which is preliminary data.</text>
</comment>
<evidence type="ECO:0000256" key="1">
    <source>
        <dbReference type="SAM" id="Phobius"/>
    </source>
</evidence>
<sequence>MLLCTGIVFALLDWWPGHGHTVDAFTNSMIVLVFGVLLVVVGLVWAVKSAYVIGRDRRWSWWIAAAPIVVIAATVAAAVIPSPSFESSRSDFDLAARTALSSPDPAVSDVQVGPYTMSRIERRNNGAVYFYDADQSFLTTSGGWIYSPAGPPPDRAGIDWIESTHLDGPWYEFTAVWDE</sequence>
<name>A0ABY1MKR3_RHORH</name>
<accession>A0ABY1MKR3</accession>
<proteinExistence type="predicted"/>
<dbReference type="EMBL" id="FXAV01000045">
    <property type="protein sequence ID" value="SMG59968.1"/>
    <property type="molecule type" value="Genomic_DNA"/>
</dbReference>
<protein>
    <recommendedName>
        <fullName evidence="4">DUF1109 domain-containing protein</fullName>
    </recommendedName>
</protein>
<keyword evidence="1" id="KW-0472">Membrane</keyword>
<reference evidence="2 3" key="1">
    <citation type="submission" date="2017-04" db="EMBL/GenBank/DDBJ databases">
        <authorList>
            <person name="Varghese N."/>
            <person name="Submissions S."/>
        </authorList>
    </citation>
    <scope>NUCLEOTIDE SEQUENCE [LARGE SCALE GENOMIC DNA]</scope>
    <source>
        <strain evidence="2 3">J3</strain>
    </source>
</reference>
<evidence type="ECO:0000313" key="3">
    <source>
        <dbReference type="Proteomes" id="UP000193566"/>
    </source>
</evidence>